<feature type="transmembrane region" description="Helical" evidence="1">
    <location>
        <begin position="81"/>
        <end position="98"/>
    </location>
</feature>
<gene>
    <name evidence="2" type="ORF">NDI86_03570</name>
</gene>
<evidence type="ECO:0000313" key="3">
    <source>
        <dbReference type="Proteomes" id="UP001268864"/>
    </source>
</evidence>
<evidence type="ECO:0008006" key="4">
    <source>
        <dbReference type="Google" id="ProtNLM"/>
    </source>
</evidence>
<reference evidence="2 3" key="1">
    <citation type="submission" date="2022-06" db="EMBL/GenBank/DDBJ databases">
        <title>Halomicroarcula sp. a new haloarchaeum isolate from saline soil.</title>
        <authorList>
            <person name="Strakova D."/>
            <person name="Galisteo C."/>
            <person name="Sanchez-Porro C."/>
            <person name="Ventosa A."/>
        </authorList>
    </citation>
    <scope>NUCLEOTIDE SEQUENCE [LARGE SCALE GENOMIC DNA]</scope>
    <source>
        <strain evidence="2 3">S3CR25-11</strain>
    </source>
</reference>
<name>A0ABU2FKC1_9EURY</name>
<sequence>MNVPGHVGGHWGVFHADFAVVLAVSALTTAALCLAGVTAYRRRGSRAYLLVTLALAALVAQPILGWLAMVGAVSPATHHTLEHGADAVIVLLVLGAVYDVRATDERREVGR</sequence>
<protein>
    <recommendedName>
        <fullName evidence="4">DUF998 domain-containing protein</fullName>
    </recommendedName>
</protein>
<keyword evidence="1" id="KW-1133">Transmembrane helix</keyword>
<dbReference type="EMBL" id="JAMQOS010000001">
    <property type="protein sequence ID" value="MDS0281187.1"/>
    <property type="molecule type" value="Genomic_DNA"/>
</dbReference>
<evidence type="ECO:0000256" key="1">
    <source>
        <dbReference type="SAM" id="Phobius"/>
    </source>
</evidence>
<keyword evidence="3" id="KW-1185">Reference proteome</keyword>
<dbReference type="Proteomes" id="UP001268864">
    <property type="component" value="Unassembled WGS sequence"/>
</dbReference>
<accession>A0ABU2FKC1</accession>
<dbReference type="Pfam" id="PF24283">
    <property type="entry name" value="DUF7471"/>
    <property type="match status" value="1"/>
</dbReference>
<dbReference type="RefSeq" id="WP_310899023.1">
    <property type="nucleotide sequence ID" value="NZ_JAMQOS010000001.1"/>
</dbReference>
<organism evidence="2 3">
    <name type="scientific">Haloarcula onubensis</name>
    <dbReference type="NCBI Taxonomy" id="2950539"/>
    <lineage>
        <taxon>Archaea</taxon>
        <taxon>Methanobacteriati</taxon>
        <taxon>Methanobacteriota</taxon>
        <taxon>Stenosarchaea group</taxon>
        <taxon>Halobacteria</taxon>
        <taxon>Halobacteriales</taxon>
        <taxon>Haloarculaceae</taxon>
        <taxon>Haloarcula</taxon>
    </lineage>
</organism>
<keyword evidence="1" id="KW-0472">Membrane</keyword>
<evidence type="ECO:0000313" key="2">
    <source>
        <dbReference type="EMBL" id="MDS0281187.1"/>
    </source>
</evidence>
<proteinExistence type="predicted"/>
<feature type="transmembrane region" description="Helical" evidence="1">
    <location>
        <begin position="47"/>
        <end position="69"/>
    </location>
</feature>
<dbReference type="InterPro" id="IPR055894">
    <property type="entry name" value="DUF7471"/>
</dbReference>
<keyword evidence="1" id="KW-0812">Transmembrane</keyword>
<feature type="transmembrane region" description="Helical" evidence="1">
    <location>
        <begin position="20"/>
        <end position="40"/>
    </location>
</feature>
<comment type="caution">
    <text evidence="2">The sequence shown here is derived from an EMBL/GenBank/DDBJ whole genome shotgun (WGS) entry which is preliminary data.</text>
</comment>